<name>A0A8E2F7E9_9PEZI</name>
<protein>
    <recommendedName>
        <fullName evidence="2">C2H2-type domain-containing protein</fullName>
    </recommendedName>
</protein>
<feature type="domain" description="C2H2-type" evidence="2">
    <location>
        <begin position="189"/>
        <end position="212"/>
    </location>
</feature>
<dbReference type="Proteomes" id="UP000250140">
    <property type="component" value="Unassembled WGS sequence"/>
</dbReference>
<feature type="region of interest" description="Disordered" evidence="1">
    <location>
        <begin position="1"/>
        <end position="49"/>
    </location>
</feature>
<dbReference type="PROSITE" id="PS00028">
    <property type="entry name" value="ZINC_FINGER_C2H2_1"/>
    <property type="match status" value="1"/>
</dbReference>
<proteinExistence type="predicted"/>
<evidence type="ECO:0000313" key="4">
    <source>
        <dbReference type="Proteomes" id="UP000250140"/>
    </source>
</evidence>
<evidence type="ECO:0000259" key="2">
    <source>
        <dbReference type="PROSITE" id="PS00028"/>
    </source>
</evidence>
<sequence length="497" mass="56663">MATTPQYYAPPTSQYTDDIARAPGDLEHHHSLSPISTRSSASPSNHYPFPWPDSTHLQYGTPGGSSYTSLSDFSPSFPDSPSLPRNSLGYRCDPPNSNYAANFSTLALNLGSTFPNPQGAEETSYHNASPDVMNHDFPAAEALLKPGGSEKPYFCTYCAETGKTTFFTAKSDWKKHQQNYHESNKEYRCRINDCSQIFNHHHKYKRHWVKQHESLAGFSVEEVVKQLPQKKVFGCGFTRCKQVSYEWDKYCNHVADHMKREGLKPSDWSYSNTFRNLLRQELIRKISKEELEEFCRLSKISRSSLCWSLSNTRELRENLGCSIFYPNPKEFVQNAIRASTLPNPAAALPNEFMISGYDSMPSADALGLPQTQDLAIDNSEDLDSYYQSNHSQLSPRLQMAFENQHHSLSPYIMGFPIPHSSNYGHGPGGYYHTQREMGPPLIHPMLVENPPSQHFQVQAESDMDSQDSQFQYSQYVPPEYSNQEQLIYPPEQGRYYY</sequence>
<feature type="region of interest" description="Disordered" evidence="1">
    <location>
        <begin position="70"/>
        <end position="90"/>
    </location>
</feature>
<organism evidence="3 4">
    <name type="scientific">Glonium stellatum</name>
    <dbReference type="NCBI Taxonomy" id="574774"/>
    <lineage>
        <taxon>Eukaryota</taxon>
        <taxon>Fungi</taxon>
        <taxon>Dikarya</taxon>
        <taxon>Ascomycota</taxon>
        <taxon>Pezizomycotina</taxon>
        <taxon>Dothideomycetes</taxon>
        <taxon>Pleosporomycetidae</taxon>
        <taxon>Gloniales</taxon>
        <taxon>Gloniaceae</taxon>
        <taxon>Glonium</taxon>
    </lineage>
</organism>
<accession>A0A8E2F7E9</accession>
<dbReference type="SMART" id="SM00355">
    <property type="entry name" value="ZnF_C2H2"/>
    <property type="match status" value="3"/>
</dbReference>
<dbReference type="Gene3D" id="3.30.160.60">
    <property type="entry name" value="Classic Zinc Finger"/>
    <property type="match status" value="1"/>
</dbReference>
<dbReference type="EMBL" id="KV749031">
    <property type="protein sequence ID" value="OCL11501.1"/>
    <property type="molecule type" value="Genomic_DNA"/>
</dbReference>
<evidence type="ECO:0000313" key="3">
    <source>
        <dbReference type="EMBL" id="OCL11501.1"/>
    </source>
</evidence>
<feature type="compositionally biased region" description="Low complexity" evidence="1">
    <location>
        <begin position="32"/>
        <end position="44"/>
    </location>
</feature>
<evidence type="ECO:0000256" key="1">
    <source>
        <dbReference type="SAM" id="MobiDB-lite"/>
    </source>
</evidence>
<dbReference type="InterPro" id="IPR013087">
    <property type="entry name" value="Znf_C2H2_type"/>
</dbReference>
<feature type="compositionally biased region" description="Polar residues" evidence="1">
    <location>
        <begin position="1"/>
        <end position="16"/>
    </location>
</feature>
<keyword evidence="4" id="KW-1185">Reference proteome</keyword>
<gene>
    <name evidence="3" type="ORF">AOQ84DRAFT_437652</name>
</gene>
<dbReference type="OrthoDB" id="3758860at2759"/>
<feature type="compositionally biased region" description="Basic and acidic residues" evidence="1">
    <location>
        <begin position="18"/>
        <end position="30"/>
    </location>
</feature>
<feature type="compositionally biased region" description="Low complexity" evidence="1">
    <location>
        <begin position="70"/>
        <end position="84"/>
    </location>
</feature>
<reference evidence="3 4" key="1">
    <citation type="journal article" date="2016" name="Nat. Commun.">
        <title>Ectomycorrhizal ecology is imprinted in the genome of the dominant symbiotic fungus Cenococcum geophilum.</title>
        <authorList>
            <consortium name="DOE Joint Genome Institute"/>
            <person name="Peter M."/>
            <person name="Kohler A."/>
            <person name="Ohm R.A."/>
            <person name="Kuo A."/>
            <person name="Krutzmann J."/>
            <person name="Morin E."/>
            <person name="Arend M."/>
            <person name="Barry K.W."/>
            <person name="Binder M."/>
            <person name="Choi C."/>
            <person name="Clum A."/>
            <person name="Copeland A."/>
            <person name="Grisel N."/>
            <person name="Haridas S."/>
            <person name="Kipfer T."/>
            <person name="LaButti K."/>
            <person name="Lindquist E."/>
            <person name="Lipzen A."/>
            <person name="Maire R."/>
            <person name="Meier B."/>
            <person name="Mihaltcheva S."/>
            <person name="Molinier V."/>
            <person name="Murat C."/>
            <person name="Poggeler S."/>
            <person name="Quandt C.A."/>
            <person name="Sperisen C."/>
            <person name="Tritt A."/>
            <person name="Tisserant E."/>
            <person name="Crous P.W."/>
            <person name="Henrissat B."/>
            <person name="Nehls U."/>
            <person name="Egli S."/>
            <person name="Spatafora J.W."/>
            <person name="Grigoriev I.V."/>
            <person name="Martin F.M."/>
        </authorList>
    </citation>
    <scope>NUCLEOTIDE SEQUENCE [LARGE SCALE GENOMIC DNA]</scope>
    <source>
        <strain evidence="3 4">CBS 207.34</strain>
    </source>
</reference>
<dbReference type="AlphaFoldDB" id="A0A8E2F7E9"/>